<evidence type="ECO:0000313" key="10">
    <source>
        <dbReference type="EMBL" id="GAA4684584.1"/>
    </source>
</evidence>
<evidence type="ECO:0000256" key="7">
    <source>
        <dbReference type="HAMAP-Rule" id="MF_01161"/>
    </source>
</evidence>
<dbReference type="Gene3D" id="1.20.59.20">
    <property type="match status" value="1"/>
</dbReference>
<dbReference type="SUPFAM" id="SSF82829">
    <property type="entry name" value="MesJ substrate recognition domain-like"/>
    <property type="match status" value="1"/>
</dbReference>
<dbReference type="InterPro" id="IPR011063">
    <property type="entry name" value="TilS/TtcA_N"/>
</dbReference>
<comment type="caution">
    <text evidence="10">The sequence shown here is derived from an EMBL/GenBank/DDBJ whole genome shotgun (WGS) entry which is preliminary data.</text>
</comment>
<feature type="domain" description="tRNA(Ile)-lysidine/2-thiocytidine synthase N-terminal" evidence="8">
    <location>
        <begin position="27"/>
        <end position="207"/>
    </location>
</feature>
<feature type="binding site" evidence="7">
    <location>
        <begin position="32"/>
        <end position="37"/>
    </location>
    <ligand>
        <name>ATP</name>
        <dbReference type="ChEBI" id="CHEBI:30616"/>
    </ligand>
</feature>
<dbReference type="InterPro" id="IPR012094">
    <property type="entry name" value="tRNA_Ile_lys_synt"/>
</dbReference>
<dbReference type="Gene3D" id="3.40.50.620">
    <property type="entry name" value="HUPs"/>
    <property type="match status" value="1"/>
</dbReference>
<feature type="domain" description="tRNA(Ile)-lysidine synthase substrate-binding" evidence="9">
    <location>
        <begin position="257"/>
        <end position="325"/>
    </location>
</feature>
<dbReference type="Proteomes" id="UP001500621">
    <property type="component" value="Unassembled WGS sequence"/>
</dbReference>
<dbReference type="CDD" id="cd01992">
    <property type="entry name" value="TilS_N"/>
    <property type="match status" value="1"/>
</dbReference>
<reference evidence="11" key="1">
    <citation type="journal article" date="2019" name="Int. J. Syst. Evol. Microbiol.">
        <title>The Global Catalogue of Microorganisms (GCM) 10K type strain sequencing project: providing services to taxonomists for standard genome sequencing and annotation.</title>
        <authorList>
            <consortium name="The Broad Institute Genomics Platform"/>
            <consortium name="The Broad Institute Genome Sequencing Center for Infectious Disease"/>
            <person name="Wu L."/>
            <person name="Ma J."/>
        </authorList>
    </citation>
    <scope>NUCLEOTIDE SEQUENCE [LARGE SCALE GENOMIC DNA]</scope>
    <source>
        <strain evidence="11">JCM 18127</strain>
    </source>
</reference>
<keyword evidence="4 7" id="KW-0547">Nucleotide-binding</keyword>
<dbReference type="Pfam" id="PF01171">
    <property type="entry name" value="ATP_bind_3"/>
    <property type="match status" value="1"/>
</dbReference>
<dbReference type="NCBIfam" id="TIGR02432">
    <property type="entry name" value="lysidine_TilS_N"/>
    <property type="match status" value="1"/>
</dbReference>
<keyword evidence="3 7" id="KW-0819">tRNA processing</keyword>
<evidence type="ECO:0000259" key="9">
    <source>
        <dbReference type="Pfam" id="PF09179"/>
    </source>
</evidence>
<comment type="function">
    <text evidence="7">Ligates lysine onto the cytidine present at position 34 of the AUA codon-specific tRNA(Ile) that contains the anticodon CAU, in an ATP-dependent manner. Cytidine is converted to lysidine, thus changing the amino acid specificity of the tRNA from methionine to isoleucine.</text>
</comment>
<dbReference type="EC" id="6.3.4.19" evidence="7"/>
<sequence length="334" mass="35361">MPHDPVFRLRQAVRATLDAEQSPPATLLVACSGGADSLALLLGVIAERDGGRGEAPELRVVGVTVDHDLQEGSAAQAQRVVAQMATLGVDETVATRVRVEGAGQGVEAAAREARYAVLEQVAEHVGADLVLLGHTLDDQAETVLLGLARGSGGRSLGGMRRGFGRFRRPLLQLRRADTEAACAQAGVEPWQDPHNADPRFLRPRVRHTVLPTLERELGPGVAETLARTGWQLQDDAEALEALAREAAERVAHPGGGLDVVALAALHRAVRTRVLHAAALAAGCPPSELGAVHVAALEAQVHNTTLLPREVQLPGHVRAVRAGDHLRFERAPVAR</sequence>
<evidence type="ECO:0000256" key="1">
    <source>
        <dbReference type="ARBA" id="ARBA00022490"/>
    </source>
</evidence>
<dbReference type="InterPro" id="IPR014729">
    <property type="entry name" value="Rossmann-like_a/b/a_fold"/>
</dbReference>
<comment type="catalytic activity">
    <reaction evidence="6 7">
        <text>cytidine(34) in tRNA(Ile2) + L-lysine + ATP = lysidine(34) in tRNA(Ile2) + AMP + diphosphate + H(+)</text>
        <dbReference type="Rhea" id="RHEA:43744"/>
        <dbReference type="Rhea" id="RHEA-COMP:10625"/>
        <dbReference type="Rhea" id="RHEA-COMP:10670"/>
        <dbReference type="ChEBI" id="CHEBI:15378"/>
        <dbReference type="ChEBI" id="CHEBI:30616"/>
        <dbReference type="ChEBI" id="CHEBI:32551"/>
        <dbReference type="ChEBI" id="CHEBI:33019"/>
        <dbReference type="ChEBI" id="CHEBI:82748"/>
        <dbReference type="ChEBI" id="CHEBI:83665"/>
        <dbReference type="ChEBI" id="CHEBI:456215"/>
        <dbReference type="EC" id="6.3.4.19"/>
    </reaction>
</comment>
<evidence type="ECO:0000259" key="8">
    <source>
        <dbReference type="Pfam" id="PF01171"/>
    </source>
</evidence>
<keyword evidence="2 7" id="KW-0436">Ligase</keyword>
<dbReference type="RefSeq" id="WP_345265780.1">
    <property type="nucleotide sequence ID" value="NZ_BAABIM010000002.1"/>
</dbReference>
<evidence type="ECO:0000256" key="6">
    <source>
        <dbReference type="ARBA" id="ARBA00048539"/>
    </source>
</evidence>
<dbReference type="HAMAP" id="MF_01161">
    <property type="entry name" value="tRNA_Ile_lys_synt"/>
    <property type="match status" value="1"/>
</dbReference>
<evidence type="ECO:0000313" key="11">
    <source>
        <dbReference type="Proteomes" id="UP001500621"/>
    </source>
</evidence>
<evidence type="ECO:0000256" key="3">
    <source>
        <dbReference type="ARBA" id="ARBA00022694"/>
    </source>
</evidence>
<comment type="domain">
    <text evidence="7">The N-terminal region contains the highly conserved SGGXDS motif, predicted to be a P-loop motif involved in ATP binding.</text>
</comment>
<dbReference type="SUPFAM" id="SSF52402">
    <property type="entry name" value="Adenine nucleotide alpha hydrolases-like"/>
    <property type="match status" value="1"/>
</dbReference>
<evidence type="ECO:0000256" key="4">
    <source>
        <dbReference type="ARBA" id="ARBA00022741"/>
    </source>
</evidence>
<keyword evidence="5 7" id="KW-0067">ATP-binding</keyword>
<dbReference type="InterPro" id="IPR015262">
    <property type="entry name" value="tRNA_Ile_lys_synt_subst-bd"/>
</dbReference>
<accession>A0ABP8WA49</accession>
<dbReference type="PANTHER" id="PTHR43033">
    <property type="entry name" value="TRNA(ILE)-LYSIDINE SYNTHASE-RELATED"/>
    <property type="match status" value="1"/>
</dbReference>
<keyword evidence="1 7" id="KW-0963">Cytoplasm</keyword>
<gene>
    <name evidence="7 10" type="primary">tilS</name>
    <name evidence="10" type="ORF">GCM10023226_22510</name>
</gene>
<name>A0ABP8WA49_9ACTN</name>
<dbReference type="InterPro" id="IPR012795">
    <property type="entry name" value="tRNA_Ile_lys_synt_N"/>
</dbReference>
<comment type="subcellular location">
    <subcellularLocation>
        <location evidence="7">Cytoplasm</location>
    </subcellularLocation>
</comment>
<organism evidence="10 11">
    <name type="scientific">Nocardioides nanhaiensis</name>
    <dbReference type="NCBI Taxonomy" id="1476871"/>
    <lineage>
        <taxon>Bacteria</taxon>
        <taxon>Bacillati</taxon>
        <taxon>Actinomycetota</taxon>
        <taxon>Actinomycetes</taxon>
        <taxon>Propionibacteriales</taxon>
        <taxon>Nocardioidaceae</taxon>
        <taxon>Nocardioides</taxon>
    </lineage>
</organism>
<keyword evidence="11" id="KW-1185">Reference proteome</keyword>
<dbReference type="Pfam" id="PF09179">
    <property type="entry name" value="TilS"/>
    <property type="match status" value="1"/>
</dbReference>
<evidence type="ECO:0000256" key="5">
    <source>
        <dbReference type="ARBA" id="ARBA00022840"/>
    </source>
</evidence>
<proteinExistence type="inferred from homology"/>
<dbReference type="EMBL" id="BAABIM010000002">
    <property type="protein sequence ID" value="GAA4684584.1"/>
    <property type="molecule type" value="Genomic_DNA"/>
</dbReference>
<evidence type="ECO:0000256" key="2">
    <source>
        <dbReference type="ARBA" id="ARBA00022598"/>
    </source>
</evidence>
<dbReference type="PANTHER" id="PTHR43033:SF1">
    <property type="entry name" value="TRNA(ILE)-LYSIDINE SYNTHASE-RELATED"/>
    <property type="match status" value="1"/>
</dbReference>
<comment type="similarity">
    <text evidence="7">Belongs to the tRNA(Ile)-lysidine synthase family.</text>
</comment>
<protein>
    <recommendedName>
        <fullName evidence="7">tRNA(Ile)-lysidine synthase</fullName>
        <ecNumber evidence="7">6.3.4.19</ecNumber>
    </recommendedName>
    <alternativeName>
        <fullName evidence="7">tRNA(Ile)-2-lysyl-cytidine synthase</fullName>
    </alternativeName>
    <alternativeName>
        <fullName evidence="7">tRNA(Ile)-lysidine synthetase</fullName>
    </alternativeName>
</protein>